<accession>A0ABS1VCV2</accession>
<gene>
    <name evidence="1" type="ORF">JMJ55_29515</name>
</gene>
<organism evidence="1 2">
    <name type="scientific">Belnapia mucosa</name>
    <dbReference type="NCBI Taxonomy" id="2804532"/>
    <lineage>
        <taxon>Bacteria</taxon>
        <taxon>Pseudomonadati</taxon>
        <taxon>Pseudomonadota</taxon>
        <taxon>Alphaproteobacteria</taxon>
        <taxon>Acetobacterales</taxon>
        <taxon>Roseomonadaceae</taxon>
        <taxon>Belnapia</taxon>
    </lineage>
</organism>
<name>A0ABS1VCV2_9PROT</name>
<evidence type="ECO:0000313" key="1">
    <source>
        <dbReference type="EMBL" id="MBL6459455.1"/>
    </source>
</evidence>
<comment type="caution">
    <text evidence="1">The sequence shown here is derived from an EMBL/GenBank/DDBJ whole genome shotgun (WGS) entry which is preliminary data.</text>
</comment>
<dbReference type="Proteomes" id="UP000606490">
    <property type="component" value="Unassembled WGS sequence"/>
</dbReference>
<keyword evidence="2" id="KW-1185">Reference proteome</keyword>
<sequence length="118" mass="12465">MAEILLFPAERLVDAAYRTKVRLPEVEELAAEVDTDEWLEQDAADDTSLGVVASLAAAPAQTLAVLARKVEVLVARLASDGENDAGLCTAEAKLLRSVLQDLQVFAADVAFAALGAEL</sequence>
<dbReference type="RefSeq" id="WP_202829188.1">
    <property type="nucleotide sequence ID" value="NZ_JAEUXJ010000041.1"/>
</dbReference>
<protein>
    <submittedName>
        <fullName evidence="1">Uncharacterized protein</fullName>
    </submittedName>
</protein>
<proteinExistence type="predicted"/>
<evidence type="ECO:0000313" key="2">
    <source>
        <dbReference type="Proteomes" id="UP000606490"/>
    </source>
</evidence>
<reference evidence="1 2" key="1">
    <citation type="submission" date="2021-01" db="EMBL/GenBank/DDBJ databases">
        <title>Belnapia mucosa sp. nov. and Belnapia arida sp. nov., isolated from the Tabernas Desert (Almeria, Spain).</title>
        <authorList>
            <person name="Molina-Menor E."/>
            <person name="Vidal-Verdu A."/>
            <person name="Calonge A."/>
            <person name="Satari L."/>
            <person name="Pereto Magraner J."/>
            <person name="Porcar Miralles M."/>
        </authorList>
    </citation>
    <scope>NUCLEOTIDE SEQUENCE [LARGE SCALE GENOMIC DNA]</scope>
    <source>
        <strain evidence="1 2">T6</strain>
    </source>
</reference>
<dbReference type="EMBL" id="JAEUXJ010000041">
    <property type="protein sequence ID" value="MBL6459455.1"/>
    <property type="molecule type" value="Genomic_DNA"/>
</dbReference>